<dbReference type="SUPFAM" id="SSF52540">
    <property type="entry name" value="P-loop containing nucleoside triphosphate hydrolases"/>
    <property type="match status" value="1"/>
</dbReference>
<organism evidence="1 2">
    <name type="scientific">Cladophialophora psammophila CBS 110553</name>
    <dbReference type="NCBI Taxonomy" id="1182543"/>
    <lineage>
        <taxon>Eukaryota</taxon>
        <taxon>Fungi</taxon>
        <taxon>Dikarya</taxon>
        <taxon>Ascomycota</taxon>
        <taxon>Pezizomycotina</taxon>
        <taxon>Eurotiomycetes</taxon>
        <taxon>Chaetothyriomycetidae</taxon>
        <taxon>Chaetothyriales</taxon>
        <taxon>Herpotrichiellaceae</taxon>
        <taxon>Cladophialophora</taxon>
    </lineage>
</organism>
<dbReference type="Gene3D" id="3.40.50.300">
    <property type="entry name" value="P-loop containing nucleotide triphosphate hydrolases"/>
    <property type="match status" value="1"/>
</dbReference>
<evidence type="ECO:0000313" key="2">
    <source>
        <dbReference type="Proteomes" id="UP000019471"/>
    </source>
</evidence>
<evidence type="ECO:0000313" key="1">
    <source>
        <dbReference type="EMBL" id="EXJ67657.1"/>
    </source>
</evidence>
<dbReference type="GeneID" id="19193700"/>
<dbReference type="InterPro" id="IPR027417">
    <property type="entry name" value="P-loop_NTPase"/>
</dbReference>
<proteinExistence type="predicted"/>
<keyword evidence="2" id="KW-1185">Reference proteome</keyword>
<sequence>MDEVYTVLTDRARELHQKSMLGKPDQPARILIALAGPSRSGKSTVGVEVVHFLNKESLTAPYAAVLPMDGFQLTRATLDSIPNSREAHARRGIH</sequence>
<protein>
    <recommendedName>
        <fullName evidence="3">Phosphoribulokinase/uridine kinase domain-containing protein</fullName>
    </recommendedName>
</protein>
<dbReference type="AlphaFoldDB" id="W9WHN7"/>
<dbReference type="HOGENOM" id="CLU_128910_0_0_1"/>
<dbReference type="RefSeq" id="XP_007747773.1">
    <property type="nucleotide sequence ID" value="XM_007749583.1"/>
</dbReference>
<comment type="caution">
    <text evidence="1">The sequence shown here is derived from an EMBL/GenBank/DDBJ whole genome shotgun (WGS) entry which is preliminary data.</text>
</comment>
<dbReference type="STRING" id="1182543.W9WHN7"/>
<dbReference type="Proteomes" id="UP000019471">
    <property type="component" value="Unassembled WGS sequence"/>
</dbReference>
<reference evidence="1 2" key="1">
    <citation type="submission" date="2013-03" db="EMBL/GenBank/DDBJ databases">
        <title>The Genome Sequence of Cladophialophora psammophila CBS 110553.</title>
        <authorList>
            <consortium name="The Broad Institute Genomics Platform"/>
            <person name="Cuomo C."/>
            <person name="de Hoog S."/>
            <person name="Gorbushina A."/>
            <person name="Walker B."/>
            <person name="Young S.K."/>
            <person name="Zeng Q."/>
            <person name="Gargeya S."/>
            <person name="Fitzgerald M."/>
            <person name="Haas B."/>
            <person name="Abouelleil A."/>
            <person name="Allen A.W."/>
            <person name="Alvarado L."/>
            <person name="Arachchi H.M."/>
            <person name="Berlin A.M."/>
            <person name="Chapman S.B."/>
            <person name="Gainer-Dewar J."/>
            <person name="Goldberg J."/>
            <person name="Griggs A."/>
            <person name="Gujja S."/>
            <person name="Hansen M."/>
            <person name="Howarth C."/>
            <person name="Imamovic A."/>
            <person name="Ireland A."/>
            <person name="Larimer J."/>
            <person name="McCowan C."/>
            <person name="Murphy C."/>
            <person name="Pearson M."/>
            <person name="Poon T.W."/>
            <person name="Priest M."/>
            <person name="Roberts A."/>
            <person name="Saif S."/>
            <person name="Shea T."/>
            <person name="Sisk P."/>
            <person name="Sykes S."/>
            <person name="Wortman J."/>
            <person name="Nusbaum C."/>
            <person name="Birren B."/>
        </authorList>
    </citation>
    <scope>NUCLEOTIDE SEQUENCE [LARGE SCALE GENOMIC DNA]</scope>
    <source>
        <strain evidence="1 2">CBS 110553</strain>
    </source>
</reference>
<gene>
    <name evidence="1" type="ORF">A1O5_09003</name>
</gene>
<evidence type="ECO:0008006" key="3">
    <source>
        <dbReference type="Google" id="ProtNLM"/>
    </source>
</evidence>
<dbReference type="EMBL" id="AMGX01000015">
    <property type="protein sequence ID" value="EXJ67657.1"/>
    <property type="molecule type" value="Genomic_DNA"/>
</dbReference>
<accession>W9WHN7</accession>
<name>W9WHN7_9EURO</name>
<dbReference type="eggNOG" id="KOG2702">
    <property type="taxonomic scope" value="Eukaryota"/>
</dbReference>
<dbReference type="OrthoDB" id="6362633at2759"/>